<dbReference type="PANTHER" id="PTHR30068">
    <property type="entry name" value="URONATE ISOMERASE"/>
    <property type="match status" value="1"/>
</dbReference>
<evidence type="ECO:0000256" key="5">
    <source>
        <dbReference type="ARBA" id="ARBA00020555"/>
    </source>
</evidence>
<name>A0A375I0I0_9ACTN</name>
<dbReference type="GO" id="GO:0008880">
    <property type="term" value="F:glucuronate isomerase activity"/>
    <property type="evidence" value="ECO:0007669"/>
    <property type="project" value="UniProtKB-EC"/>
</dbReference>
<dbReference type="NCBIfam" id="NF002794">
    <property type="entry name" value="PRK02925.1"/>
    <property type="match status" value="1"/>
</dbReference>
<comment type="pathway">
    <text evidence="2">Carbohydrate metabolism; pentose and glucuronate interconversion.</text>
</comment>
<evidence type="ECO:0000313" key="8">
    <source>
        <dbReference type="Proteomes" id="UP000265962"/>
    </source>
</evidence>
<evidence type="ECO:0000256" key="2">
    <source>
        <dbReference type="ARBA" id="ARBA00004892"/>
    </source>
</evidence>
<evidence type="ECO:0000256" key="1">
    <source>
        <dbReference type="ARBA" id="ARBA00001165"/>
    </source>
</evidence>
<proteinExistence type="inferred from homology"/>
<dbReference type="GO" id="GO:0019698">
    <property type="term" value="P:D-galacturonate catabolic process"/>
    <property type="evidence" value="ECO:0007669"/>
    <property type="project" value="TreeGrafter"/>
</dbReference>
<dbReference type="Pfam" id="PF02614">
    <property type="entry name" value="UxaC"/>
    <property type="match status" value="1"/>
</dbReference>
<dbReference type="Proteomes" id="UP000265962">
    <property type="component" value="Unassembled WGS sequence"/>
</dbReference>
<reference evidence="8" key="1">
    <citation type="submission" date="2018-02" db="EMBL/GenBank/DDBJ databases">
        <authorList>
            <person name="Hornung B."/>
        </authorList>
    </citation>
    <scope>NUCLEOTIDE SEQUENCE [LARGE SCALE GENOMIC DNA]</scope>
</reference>
<dbReference type="AlphaFoldDB" id="A0A375I0I0"/>
<dbReference type="PANTHER" id="PTHR30068:SF4">
    <property type="entry name" value="URONATE ISOMERASE"/>
    <property type="match status" value="1"/>
</dbReference>
<organism evidence="7 8">
    <name type="scientific">Propionibacterium ruminifibrarum</name>
    <dbReference type="NCBI Taxonomy" id="1962131"/>
    <lineage>
        <taxon>Bacteria</taxon>
        <taxon>Bacillati</taxon>
        <taxon>Actinomycetota</taxon>
        <taxon>Actinomycetes</taxon>
        <taxon>Propionibacteriales</taxon>
        <taxon>Propionibacteriaceae</taxon>
        <taxon>Propionibacterium</taxon>
    </lineage>
</organism>
<evidence type="ECO:0000256" key="6">
    <source>
        <dbReference type="ARBA" id="ARBA00023235"/>
    </source>
</evidence>
<protein>
    <recommendedName>
        <fullName evidence="5">Uronate isomerase</fullName>
        <ecNumber evidence="4">5.3.1.12</ecNumber>
    </recommendedName>
</protein>
<dbReference type="EMBL" id="OMOH01000002">
    <property type="protein sequence ID" value="SPF67595.1"/>
    <property type="molecule type" value="Genomic_DNA"/>
</dbReference>
<dbReference type="SUPFAM" id="SSF51556">
    <property type="entry name" value="Metallo-dependent hydrolases"/>
    <property type="match status" value="1"/>
</dbReference>
<comment type="similarity">
    <text evidence="3">Belongs to the metallo-dependent hydrolases superfamily. Uronate isomerase family.</text>
</comment>
<keyword evidence="8" id="KW-1185">Reference proteome</keyword>
<dbReference type="InterPro" id="IPR003766">
    <property type="entry name" value="Uronate_isomerase"/>
</dbReference>
<gene>
    <name evidence="7" type="ORF">PROPJV5_0552</name>
</gene>
<dbReference type="Gene3D" id="1.10.2020.10">
    <property type="entry name" value="uronate isomerase, domain 2, chain A"/>
    <property type="match status" value="1"/>
</dbReference>
<dbReference type="Gene3D" id="3.20.20.140">
    <property type="entry name" value="Metal-dependent hydrolases"/>
    <property type="match status" value="1"/>
</dbReference>
<sequence>MRRRHHSAMASPLTLHDDRLFPADPGTREVARRIYATTRELPIISPHGHVPPRWIARNEHFGNPTKLLLTPDHYINRVLHANGVELSELGVGRGDEMTEADNRRAFRLLCEHWADFNGTAMRYWLVDQLVGIFGVDVRPSAATADTIYDTIAARIDEPDFRPRQLMDAFRIEFLATTDDPCDDLGLHAELAADGEFSARHRVVPTFRPDRYLEPARPDWNELVDALGAAAGVDVGTLDGYTQAMAERRRYFKAHGAVSSDHSHADLVTLILDHDEAARLYDRARRGRATADEALALRRHLFTDQARLACEDGLTMTVHPAVVRNHDAGAFARYGADVGGDIPAKLEATRGLQQLLNAYGNDPNLNLVLFTLDEDVYSRELAPLAAWYRSVYIGVPWWFVDAPESIMRFKQDVTEMAGFSRISGMVDDTRAFCSIPARHDMSRRLDAAHLAGLVTAHRLDEDEALDQARALVVDNPTRIFKLGR</sequence>
<evidence type="ECO:0000256" key="3">
    <source>
        <dbReference type="ARBA" id="ARBA00008397"/>
    </source>
</evidence>
<keyword evidence="6 7" id="KW-0413">Isomerase</keyword>
<accession>A0A375I0I0</accession>
<comment type="catalytic activity">
    <reaction evidence="1">
        <text>D-glucuronate = D-fructuronate</text>
        <dbReference type="Rhea" id="RHEA:13049"/>
        <dbReference type="ChEBI" id="CHEBI:58720"/>
        <dbReference type="ChEBI" id="CHEBI:59863"/>
        <dbReference type="EC" id="5.3.1.12"/>
    </reaction>
</comment>
<dbReference type="InterPro" id="IPR032466">
    <property type="entry name" value="Metal_Hydrolase"/>
</dbReference>
<dbReference type="GO" id="GO:0042840">
    <property type="term" value="P:D-glucuronate catabolic process"/>
    <property type="evidence" value="ECO:0007669"/>
    <property type="project" value="TreeGrafter"/>
</dbReference>
<evidence type="ECO:0000256" key="4">
    <source>
        <dbReference type="ARBA" id="ARBA00012546"/>
    </source>
</evidence>
<dbReference type="EC" id="5.3.1.12" evidence="4"/>
<dbReference type="UniPathway" id="UPA00246"/>
<evidence type="ECO:0000313" key="7">
    <source>
        <dbReference type="EMBL" id="SPF67595.1"/>
    </source>
</evidence>